<feature type="domain" description="Importin N-terminal" evidence="10">
    <location>
        <begin position="26"/>
        <end position="92"/>
    </location>
</feature>
<feature type="repeat" description="HEAT" evidence="8">
    <location>
        <begin position="440"/>
        <end position="475"/>
    </location>
</feature>
<dbReference type="EMBL" id="JAPDFW010000091">
    <property type="protein sequence ID" value="KAJ5071082.1"/>
    <property type="molecule type" value="Genomic_DNA"/>
</dbReference>
<dbReference type="SUPFAM" id="SSF48371">
    <property type="entry name" value="ARM repeat"/>
    <property type="match status" value="2"/>
</dbReference>
<dbReference type="Pfam" id="PF25574">
    <property type="entry name" value="TPR_IMB1"/>
    <property type="match status" value="1"/>
</dbReference>
<feature type="region of interest" description="Disordered" evidence="9">
    <location>
        <begin position="831"/>
        <end position="853"/>
    </location>
</feature>
<evidence type="ECO:0000256" key="4">
    <source>
        <dbReference type="ARBA" id="ARBA00022490"/>
    </source>
</evidence>
<evidence type="ECO:0000256" key="1">
    <source>
        <dbReference type="ARBA" id="ARBA00004123"/>
    </source>
</evidence>
<gene>
    <name evidence="11" type="ORF">M0811_10566</name>
</gene>
<dbReference type="InterPro" id="IPR021133">
    <property type="entry name" value="HEAT_type_2"/>
</dbReference>
<evidence type="ECO:0000256" key="6">
    <source>
        <dbReference type="ARBA" id="ARBA00022927"/>
    </source>
</evidence>
<sequence length="1143" mass="132314">MEISEEQMIELLSHILTPNSETISQAEQLLQELQETLKFSETLIQVILKDYPSQIRLLAATIFKKQIERVWVRFSKSKRTEIRNYLLQILAQETHIKIMKYMTYVVAEVAKIEASTSDWNELFDFVKQAIESENSIHKISALKIWGSLLESMGDIIFDDYFDYLIEILLKSFDNEDADVKLAAIETAIEMVRLQEFEQVNSMKKLVPKILKTIQFFALRNDDQKFTNSMEILDELMESEVPVITPFLLKIFQFVIEIANDQTRNIDIRTRVLTFIIWIVRYKTKFVLKHNFTENILKSIFFLAFDVTDQEIKQNDYEMTDNPIFEIDDLMSINKISYYLLETMAEIIPPVPFFDPVMKFIFEIFENKECTPTHQEVGLLSLIMISEGCFEMLRDILDKIIPIILIGLNSPNIRVQDSAFLVIANFSDTLQPEITEYHTQLMPYLLQSLEHQNRHVRYRTTIALESFVENLEKEITPYIEPLMSKLFMLLKQENSTKIHESVISTISSVSLSAVEKIRPYFSEIMQFLIIALQQSNDEMLQMRAKAMECAGIISLSAGQEHFKPYFNELMGYAMDGLSLEFRELTEYTYSFFGNLSDCLTSEFGSFYQEIIPRLLQTSNEKIAISRGIPSDNEDEDEDDEFQEMFDNEIKIGNDPFGIDEDENENDSKFVFETQIMNEKASTIRVLGLFAKNSPHHFLPFLSDSLESAIFLIKNYQENVRHNAIRALSRFVLLLEKPQFNSGQWVAGFPIQDKLPEKTAEIFSTIFPILIFLIENEFDSLSVAHSCEFIRKIVENFGPSSIESFYQEILDALASLLKEEAPCQQILQDSFLDGDDNEDEFGKGDEDDGFEDEDDEFEKEKEKQLENLLLKKHDIVVIDSVVDCVVAIIKALGESSAPFIKEIVDLINRYLDPQRSLKDQAMAIGAIAVMIGDTPELFRPIILPIIPLAIQRCKPQLHPQDIFFKQEEMLLRNSACCLGTIFFNFPEIQEVQNFVNDSLQLFYSLLEDHHLPTTRDNATSAIAKIMLKIPHQNLPIQKLIQAFLQGLPLQMDVEEAKFVYSCLAFLVLQHPDYIENSIPQIVEILVKVIYQKSLVITQDQQLLQIHKELIDILKKFLDLEQVAQLMNSLNDEIKNELLDQFEKFK</sequence>
<protein>
    <submittedName>
        <fullName evidence="11">Importin-4</fullName>
    </submittedName>
</protein>
<evidence type="ECO:0000256" key="2">
    <source>
        <dbReference type="ARBA" id="ARBA00004496"/>
    </source>
</evidence>
<evidence type="ECO:0000256" key="9">
    <source>
        <dbReference type="SAM" id="MobiDB-lite"/>
    </source>
</evidence>
<evidence type="ECO:0000256" key="5">
    <source>
        <dbReference type="ARBA" id="ARBA00022737"/>
    </source>
</evidence>
<name>A0A9Q0R8H2_ANAIG</name>
<evidence type="ECO:0000259" key="10">
    <source>
        <dbReference type="PROSITE" id="PS50166"/>
    </source>
</evidence>
<accession>A0A9Q0R8H2</accession>
<dbReference type="Pfam" id="PF03810">
    <property type="entry name" value="IBN_N"/>
    <property type="match status" value="1"/>
</dbReference>
<proteinExistence type="predicted"/>
<organism evidence="11 12">
    <name type="scientific">Anaeramoeba ignava</name>
    <name type="common">Anaerobic marine amoeba</name>
    <dbReference type="NCBI Taxonomy" id="1746090"/>
    <lineage>
        <taxon>Eukaryota</taxon>
        <taxon>Metamonada</taxon>
        <taxon>Anaeramoebidae</taxon>
        <taxon>Anaeramoeba</taxon>
    </lineage>
</organism>
<evidence type="ECO:0000256" key="8">
    <source>
        <dbReference type="PROSITE-ProRule" id="PRU00103"/>
    </source>
</evidence>
<dbReference type="GO" id="GO:0005737">
    <property type="term" value="C:cytoplasm"/>
    <property type="evidence" value="ECO:0007669"/>
    <property type="project" value="UniProtKB-SubCell"/>
</dbReference>
<dbReference type="PROSITE" id="PS50166">
    <property type="entry name" value="IMPORTIN_B_NT"/>
    <property type="match status" value="1"/>
</dbReference>
<dbReference type="PANTHER" id="PTHR10527">
    <property type="entry name" value="IMPORTIN BETA"/>
    <property type="match status" value="1"/>
</dbReference>
<dbReference type="InterPro" id="IPR040122">
    <property type="entry name" value="Importin_beta"/>
</dbReference>
<dbReference type="InterPro" id="IPR058584">
    <property type="entry name" value="IMB1_TNPO1-like_TPR"/>
</dbReference>
<dbReference type="GO" id="GO:0031267">
    <property type="term" value="F:small GTPase binding"/>
    <property type="evidence" value="ECO:0007669"/>
    <property type="project" value="InterPro"/>
</dbReference>
<dbReference type="GO" id="GO:0006606">
    <property type="term" value="P:protein import into nucleus"/>
    <property type="evidence" value="ECO:0007669"/>
    <property type="project" value="InterPro"/>
</dbReference>
<keyword evidence="6" id="KW-0653">Protein transport</keyword>
<keyword evidence="12" id="KW-1185">Reference proteome</keyword>
<dbReference type="InterPro" id="IPR057672">
    <property type="entry name" value="TPR_IPO4/5"/>
</dbReference>
<comment type="subcellular location">
    <subcellularLocation>
        <location evidence="2">Cytoplasm</location>
    </subcellularLocation>
    <subcellularLocation>
        <location evidence="1">Nucleus</location>
    </subcellularLocation>
</comment>
<reference evidence="11" key="1">
    <citation type="submission" date="2022-10" db="EMBL/GenBank/DDBJ databases">
        <title>Novel sulphate-reducing endosymbionts in the free-living metamonad Anaeramoeba.</title>
        <authorList>
            <person name="Jerlstrom-Hultqvist J."/>
            <person name="Cepicka I."/>
            <person name="Gallot-Lavallee L."/>
            <person name="Salas-Leiva D."/>
            <person name="Curtis B.A."/>
            <person name="Zahonova K."/>
            <person name="Pipaliya S."/>
            <person name="Dacks J."/>
            <person name="Roger A.J."/>
        </authorList>
    </citation>
    <scope>NUCLEOTIDE SEQUENCE</scope>
    <source>
        <strain evidence="11">BMAN</strain>
    </source>
</reference>
<keyword evidence="3" id="KW-0813">Transport</keyword>
<dbReference type="InterPro" id="IPR001494">
    <property type="entry name" value="Importin-beta_N"/>
</dbReference>
<comment type="caution">
    <text evidence="11">The sequence shown here is derived from an EMBL/GenBank/DDBJ whole genome shotgun (WGS) entry which is preliminary data.</text>
</comment>
<evidence type="ECO:0000313" key="11">
    <source>
        <dbReference type="EMBL" id="KAJ5071082.1"/>
    </source>
</evidence>
<dbReference type="SMART" id="SM00913">
    <property type="entry name" value="IBN_N"/>
    <property type="match status" value="1"/>
</dbReference>
<evidence type="ECO:0000256" key="7">
    <source>
        <dbReference type="ARBA" id="ARBA00023242"/>
    </source>
</evidence>
<dbReference type="OMA" id="ANACGCV"/>
<dbReference type="InterPro" id="IPR011989">
    <property type="entry name" value="ARM-like"/>
</dbReference>
<dbReference type="Proteomes" id="UP001149090">
    <property type="component" value="Unassembled WGS sequence"/>
</dbReference>
<dbReference type="Gene3D" id="1.25.10.10">
    <property type="entry name" value="Leucine-rich Repeat Variant"/>
    <property type="match status" value="1"/>
</dbReference>
<dbReference type="PROSITE" id="PS50077">
    <property type="entry name" value="HEAT_REPEAT"/>
    <property type="match status" value="1"/>
</dbReference>
<keyword evidence="7" id="KW-0539">Nucleus</keyword>
<dbReference type="OrthoDB" id="7862313at2759"/>
<dbReference type="InterPro" id="IPR016024">
    <property type="entry name" value="ARM-type_fold"/>
</dbReference>
<evidence type="ECO:0000313" key="12">
    <source>
        <dbReference type="Proteomes" id="UP001149090"/>
    </source>
</evidence>
<dbReference type="AlphaFoldDB" id="A0A9Q0R8H2"/>
<evidence type="ECO:0000256" key="3">
    <source>
        <dbReference type="ARBA" id="ARBA00022448"/>
    </source>
</evidence>
<keyword evidence="4" id="KW-0963">Cytoplasm</keyword>
<dbReference type="Pfam" id="PF25780">
    <property type="entry name" value="TPR_IPO5"/>
    <property type="match status" value="1"/>
</dbReference>
<keyword evidence="5" id="KW-0677">Repeat</keyword>